<sequence length="274" mass="30186">MPTPAILITGVSSGIGLVTALDLLRRDYHVYGSVRGTEVPEELSGHSNFTPLTFDVRDREAINVALDRIREDGRPLVGVINNAGVAIPGPVETLAEAEYRRQFEVNVFGLIAVCQLTLPLLHAARDQGYSPRIVNISSVSGSLTAPYMTFYSSSKFAVEALTDGLRRELLPFGIDVVSVAPGPTKTPIWRKGSELTDAFEGNRYSHLLPQLEPYTQAAERGGVDPQLVADAIHAALTDPKPSAYALIMNKRWLARAVSKMPKRWQDRFLTKRYR</sequence>
<dbReference type="InterPro" id="IPR002347">
    <property type="entry name" value="SDR_fam"/>
</dbReference>
<dbReference type="Gene3D" id="3.40.50.720">
    <property type="entry name" value="NAD(P)-binding Rossmann-like Domain"/>
    <property type="match status" value="1"/>
</dbReference>
<gene>
    <name evidence="4" type="ORF">CLV84_0206</name>
</gene>
<keyword evidence="5" id="KW-1185">Reference proteome</keyword>
<organism evidence="4 5">
    <name type="scientific">Neolewinella xylanilytica</name>
    <dbReference type="NCBI Taxonomy" id="1514080"/>
    <lineage>
        <taxon>Bacteria</taxon>
        <taxon>Pseudomonadati</taxon>
        <taxon>Bacteroidota</taxon>
        <taxon>Saprospiria</taxon>
        <taxon>Saprospirales</taxon>
        <taxon>Lewinellaceae</taxon>
        <taxon>Neolewinella</taxon>
    </lineage>
</organism>
<accession>A0A2S6I712</accession>
<dbReference type="EMBL" id="PTJC01000005">
    <property type="protein sequence ID" value="PPK87268.1"/>
    <property type="molecule type" value="Genomic_DNA"/>
</dbReference>
<evidence type="ECO:0000256" key="1">
    <source>
        <dbReference type="ARBA" id="ARBA00006484"/>
    </source>
</evidence>
<evidence type="ECO:0008006" key="6">
    <source>
        <dbReference type="Google" id="ProtNLM"/>
    </source>
</evidence>
<dbReference type="InterPro" id="IPR020904">
    <property type="entry name" value="Sc_DH/Rdtase_CS"/>
</dbReference>
<comment type="caution">
    <text evidence="4">The sequence shown here is derived from an EMBL/GenBank/DDBJ whole genome shotgun (WGS) entry which is preliminary data.</text>
</comment>
<dbReference type="PRINTS" id="PR00080">
    <property type="entry name" value="SDRFAMILY"/>
</dbReference>
<dbReference type="GO" id="GO:0016491">
    <property type="term" value="F:oxidoreductase activity"/>
    <property type="evidence" value="ECO:0007669"/>
    <property type="project" value="UniProtKB-KW"/>
</dbReference>
<dbReference type="OrthoDB" id="9808814at2"/>
<dbReference type="PANTHER" id="PTHR43976">
    <property type="entry name" value="SHORT CHAIN DEHYDROGENASE"/>
    <property type="match status" value="1"/>
</dbReference>
<evidence type="ECO:0000313" key="5">
    <source>
        <dbReference type="Proteomes" id="UP000237662"/>
    </source>
</evidence>
<evidence type="ECO:0000313" key="4">
    <source>
        <dbReference type="EMBL" id="PPK87268.1"/>
    </source>
</evidence>
<reference evidence="4 5" key="1">
    <citation type="submission" date="2018-02" db="EMBL/GenBank/DDBJ databases">
        <title>Genomic Encyclopedia of Archaeal and Bacterial Type Strains, Phase II (KMG-II): from individual species to whole genera.</title>
        <authorList>
            <person name="Goeker M."/>
        </authorList>
    </citation>
    <scope>NUCLEOTIDE SEQUENCE [LARGE SCALE GENOMIC DNA]</scope>
    <source>
        <strain evidence="4 5">DSM 29526</strain>
    </source>
</reference>
<dbReference type="InterPro" id="IPR036291">
    <property type="entry name" value="NAD(P)-bd_dom_sf"/>
</dbReference>
<dbReference type="RefSeq" id="WP_104417883.1">
    <property type="nucleotide sequence ID" value="NZ_PTJC01000005.1"/>
</dbReference>
<proteinExistence type="inferred from homology"/>
<evidence type="ECO:0000256" key="3">
    <source>
        <dbReference type="RuleBase" id="RU000363"/>
    </source>
</evidence>
<keyword evidence="2" id="KW-0560">Oxidoreductase</keyword>
<dbReference type="PRINTS" id="PR00081">
    <property type="entry name" value="GDHRDH"/>
</dbReference>
<dbReference type="PANTHER" id="PTHR43976:SF16">
    <property type="entry name" value="SHORT-CHAIN DEHYDROGENASE_REDUCTASE FAMILY PROTEIN"/>
    <property type="match status" value="1"/>
</dbReference>
<dbReference type="SUPFAM" id="SSF51735">
    <property type="entry name" value="NAD(P)-binding Rossmann-fold domains"/>
    <property type="match status" value="1"/>
</dbReference>
<protein>
    <recommendedName>
        <fullName evidence="6">Short-subunit dehydrogenase</fullName>
    </recommendedName>
</protein>
<dbReference type="Pfam" id="PF00106">
    <property type="entry name" value="adh_short"/>
    <property type="match status" value="1"/>
</dbReference>
<evidence type="ECO:0000256" key="2">
    <source>
        <dbReference type="ARBA" id="ARBA00023002"/>
    </source>
</evidence>
<dbReference type="AlphaFoldDB" id="A0A2S6I712"/>
<name>A0A2S6I712_9BACT</name>
<dbReference type="Proteomes" id="UP000237662">
    <property type="component" value="Unassembled WGS sequence"/>
</dbReference>
<dbReference type="InterPro" id="IPR051911">
    <property type="entry name" value="SDR_oxidoreductase"/>
</dbReference>
<dbReference type="PROSITE" id="PS00061">
    <property type="entry name" value="ADH_SHORT"/>
    <property type="match status" value="1"/>
</dbReference>
<comment type="similarity">
    <text evidence="1 3">Belongs to the short-chain dehydrogenases/reductases (SDR) family.</text>
</comment>